<evidence type="ECO:0000256" key="1">
    <source>
        <dbReference type="SAM" id="SignalP"/>
    </source>
</evidence>
<gene>
    <name evidence="2" type="ORF">GO984_03065</name>
</gene>
<reference evidence="2 3" key="1">
    <citation type="submission" date="2019-12" db="EMBL/GenBank/DDBJ databases">
        <authorList>
            <person name="Zhang Y.-J."/>
        </authorList>
    </citation>
    <scope>NUCLEOTIDE SEQUENCE [LARGE SCALE GENOMIC DNA]</scope>
    <source>
        <strain evidence="2 3">CY05</strain>
    </source>
</reference>
<protein>
    <submittedName>
        <fullName evidence="2">Porin</fullName>
    </submittedName>
</protein>
<dbReference type="InterPro" id="IPR023614">
    <property type="entry name" value="Porin_dom_sf"/>
</dbReference>
<comment type="caution">
    <text evidence="2">The sequence shown here is derived from an EMBL/GenBank/DDBJ whole genome shotgun (WGS) entry which is preliminary data.</text>
</comment>
<dbReference type="Proteomes" id="UP000478892">
    <property type="component" value="Unassembled WGS sequence"/>
</dbReference>
<keyword evidence="1" id="KW-0732">Signal</keyword>
<keyword evidence="3" id="KW-1185">Reference proteome</keyword>
<dbReference type="SUPFAM" id="SSF56935">
    <property type="entry name" value="Porins"/>
    <property type="match status" value="1"/>
</dbReference>
<feature type="signal peptide" evidence="1">
    <location>
        <begin position="1"/>
        <end position="24"/>
    </location>
</feature>
<proteinExistence type="predicted"/>
<evidence type="ECO:0000313" key="3">
    <source>
        <dbReference type="Proteomes" id="UP000478892"/>
    </source>
</evidence>
<dbReference type="EMBL" id="WQLV01000001">
    <property type="protein sequence ID" value="MVO14780.1"/>
    <property type="molecule type" value="Genomic_DNA"/>
</dbReference>
<name>A0A6L6WB52_9RHOB</name>
<organism evidence="2 3">
    <name type="scientific">Parasedimentitalea huanghaiensis</name>
    <dbReference type="NCBI Taxonomy" id="2682100"/>
    <lineage>
        <taxon>Bacteria</taxon>
        <taxon>Pseudomonadati</taxon>
        <taxon>Pseudomonadota</taxon>
        <taxon>Alphaproteobacteria</taxon>
        <taxon>Rhodobacterales</taxon>
        <taxon>Paracoccaceae</taxon>
        <taxon>Parasedimentitalea</taxon>
    </lineage>
</organism>
<feature type="chain" id="PRO_5027033022" evidence="1">
    <location>
        <begin position="25"/>
        <end position="368"/>
    </location>
</feature>
<evidence type="ECO:0000313" key="2">
    <source>
        <dbReference type="EMBL" id="MVO14780.1"/>
    </source>
</evidence>
<accession>A0A6L6WB52</accession>
<sequence length="368" mass="39546">MTTFWRRSALFAVAAGLAALPVQAELKYDNNSGGFVSIYGQFNPAFQMVDDGVGSTSNLVDNSHSNTRVGIWVNQPVGSGTFTFNFETALGLRASDGVSQTFTPKGVDWSRTNLRKVDFAYDSGTYGKFYLGQGSMATDGIADTDFSGTSLVLYNGIGDTAGSFTFRTSAGTASSVSISSVTSSFDGGRRGRVRYDSPDFSGFSVSLAAGEEILASYSNDKFYDVALRYANEFSGGKFTGGVGFSRRDRNGVDRDDTFGSFSVLLDSGFNVSMAVGSRDTGEDYVYGKLGYKGDWFAIGQTALGVDLYDGSNFNTSGSSTRVFGIGAVQNIDSVNMEAYLGLRSYEFSEVTTSYRDIESVLFGARWKF</sequence>
<dbReference type="Gene3D" id="2.40.160.10">
    <property type="entry name" value="Porin"/>
    <property type="match status" value="1"/>
</dbReference>
<dbReference type="AlphaFoldDB" id="A0A6L6WB52"/>
<dbReference type="RefSeq" id="WP_157021060.1">
    <property type="nucleotide sequence ID" value="NZ_WQLV01000001.1"/>
</dbReference>